<dbReference type="InterPro" id="IPR050748">
    <property type="entry name" value="Glycosyltrans_8_dom-fam"/>
</dbReference>
<proteinExistence type="predicted"/>
<evidence type="ECO:0000256" key="1">
    <source>
        <dbReference type="ARBA" id="ARBA00022676"/>
    </source>
</evidence>
<sequence length="279" mass="30573">MTTPLIICGVDERYAHALQTLMRSIAAAHGPATASLRMRVIYAELTGAARREIANLAARIRLGLDFYEVEAEPEHPVGGWLSPATYLRLAIPEAAAGAERVLYLDCDMLVQADLRPLLDADLGGAPFGAVRDAHNPIVGDDWALPGHEALGIPAGRTYFNAGVMLFDLDRCAATGLFTKATRFLNEHPDQLQLWDQDALNVAADDDWHRLDPAWNVFATSPLTELPDFVHNAEAGPLEDLLADEAHAKILHFAGPNKPWQDSYPAHSLRERWRSFAGAI</sequence>
<gene>
    <name evidence="4" type="ORF">J5V16_09805</name>
</gene>
<dbReference type="SUPFAM" id="SSF53448">
    <property type="entry name" value="Nucleotide-diphospho-sugar transferases"/>
    <property type="match status" value="1"/>
</dbReference>
<evidence type="ECO:0000313" key="5">
    <source>
        <dbReference type="Proteomes" id="UP000681341"/>
    </source>
</evidence>
<comment type="caution">
    <text evidence="4">The sequence shown here is derived from an EMBL/GenBank/DDBJ whole genome shotgun (WGS) entry which is preliminary data.</text>
</comment>
<evidence type="ECO:0000313" key="4">
    <source>
        <dbReference type="EMBL" id="MBO3733116.1"/>
    </source>
</evidence>
<dbReference type="InterPro" id="IPR029044">
    <property type="entry name" value="Nucleotide-diphossugar_trans"/>
</dbReference>
<dbReference type="RefSeq" id="WP_208495990.1">
    <property type="nucleotide sequence ID" value="NZ_JAGFNP010000004.1"/>
</dbReference>
<dbReference type="Pfam" id="PF01501">
    <property type="entry name" value="Glyco_transf_8"/>
    <property type="match status" value="1"/>
</dbReference>
<dbReference type="PANTHER" id="PTHR13778">
    <property type="entry name" value="GLYCOSYLTRANSFERASE 8 DOMAIN-CONTAINING PROTEIN"/>
    <property type="match status" value="1"/>
</dbReference>
<evidence type="ECO:0000256" key="3">
    <source>
        <dbReference type="ARBA" id="ARBA00022723"/>
    </source>
</evidence>
<dbReference type="Gene3D" id="3.90.550.10">
    <property type="entry name" value="Spore Coat Polysaccharide Biosynthesis Protein SpsA, Chain A"/>
    <property type="match status" value="1"/>
</dbReference>
<dbReference type="Proteomes" id="UP000681341">
    <property type="component" value="Unassembled WGS sequence"/>
</dbReference>
<dbReference type="CDD" id="cd04194">
    <property type="entry name" value="GT8_A4GalT_like"/>
    <property type="match status" value="1"/>
</dbReference>
<dbReference type="EMBL" id="JAGFNP010000004">
    <property type="protein sequence ID" value="MBO3733116.1"/>
    <property type="molecule type" value="Genomic_DNA"/>
</dbReference>
<keyword evidence="3" id="KW-0479">Metal-binding</keyword>
<organism evidence="4 5">
    <name type="scientific">Glycomyces niveus</name>
    <dbReference type="NCBI Taxonomy" id="2820287"/>
    <lineage>
        <taxon>Bacteria</taxon>
        <taxon>Bacillati</taxon>
        <taxon>Actinomycetota</taxon>
        <taxon>Actinomycetes</taxon>
        <taxon>Glycomycetales</taxon>
        <taxon>Glycomycetaceae</taxon>
        <taxon>Glycomyces</taxon>
    </lineage>
</organism>
<evidence type="ECO:0000256" key="2">
    <source>
        <dbReference type="ARBA" id="ARBA00022679"/>
    </source>
</evidence>
<name>A0ABS3U2X3_9ACTN</name>
<keyword evidence="5" id="KW-1185">Reference proteome</keyword>
<protein>
    <submittedName>
        <fullName evidence="4">Glycosyltransferase family 8 protein</fullName>
    </submittedName>
</protein>
<accession>A0ABS3U2X3</accession>
<keyword evidence="2" id="KW-0808">Transferase</keyword>
<dbReference type="PANTHER" id="PTHR13778:SF47">
    <property type="entry name" value="LIPOPOLYSACCHARIDE 1,3-GALACTOSYLTRANSFERASE"/>
    <property type="match status" value="1"/>
</dbReference>
<dbReference type="InterPro" id="IPR002495">
    <property type="entry name" value="Glyco_trans_8"/>
</dbReference>
<keyword evidence="1" id="KW-0328">Glycosyltransferase</keyword>
<reference evidence="4 5" key="1">
    <citation type="submission" date="2021-03" db="EMBL/GenBank/DDBJ databases">
        <title>Glycomyces sp. nov., a novel actinomycete isolated from soil.</title>
        <authorList>
            <person name="Yang X."/>
            <person name="Xu X."/>
        </authorList>
    </citation>
    <scope>NUCLEOTIDE SEQUENCE [LARGE SCALE GENOMIC DNA]</scope>
    <source>
        <strain evidence="4 5">NEAU-S30</strain>
    </source>
</reference>